<dbReference type="HOGENOM" id="CLU_078758_6_0_12"/>
<geneLocation type="plasmid" evidence="4 5">
    <name>pl26</name>
</geneLocation>
<dbReference type="Pfam" id="PF00436">
    <property type="entry name" value="SSB"/>
    <property type="match status" value="1"/>
</dbReference>
<dbReference type="Gene3D" id="2.40.50.140">
    <property type="entry name" value="Nucleic acid-binding proteins"/>
    <property type="match status" value="1"/>
</dbReference>
<keyword evidence="1 2" id="KW-0238">DNA-binding</keyword>
<accession>B5RNN8</accession>
<dbReference type="EMBL" id="CP000982">
    <property type="protein sequence ID" value="ACH93974.1"/>
    <property type="molecule type" value="Genomic_DNA"/>
</dbReference>
<protein>
    <recommendedName>
        <fullName evidence="2 3">Single-stranded DNA-binding protein</fullName>
        <shortName evidence="2">SSB</shortName>
    </recommendedName>
</protein>
<evidence type="ECO:0000313" key="4">
    <source>
        <dbReference type="EMBL" id="ACH93974.1"/>
    </source>
</evidence>
<sequence>MISKEWKPDVGFMMMGVLMSDINNITLSGRLVRDSLLSYSSTNLAILNFSIANNIKVKREGEWRDNAQFFNCVLFGKRAETLIHFLSQGKQVVVQGSMRHEYYKDKHSGVDKIKSIIFVEQLRLFGTGTKHHNPKVDIPVPVPPHVPDPACEFNEDIPF</sequence>
<evidence type="ECO:0000256" key="3">
    <source>
        <dbReference type="RuleBase" id="RU000524"/>
    </source>
</evidence>
<dbReference type="GO" id="GO:0006260">
    <property type="term" value="P:DNA replication"/>
    <property type="evidence" value="ECO:0007669"/>
    <property type="project" value="InterPro"/>
</dbReference>
<dbReference type="InterPro" id="IPR011344">
    <property type="entry name" value="ssDNA-bd"/>
</dbReference>
<dbReference type="KEGG" id="bdu:BDU_12006"/>
<comment type="subunit">
    <text evidence="2">Homotetramer.</text>
</comment>
<dbReference type="CDD" id="cd04496">
    <property type="entry name" value="SSB_OBF"/>
    <property type="match status" value="1"/>
</dbReference>
<dbReference type="NCBIfam" id="TIGR00621">
    <property type="entry name" value="ssb"/>
    <property type="match status" value="1"/>
</dbReference>
<dbReference type="SUPFAM" id="SSF50249">
    <property type="entry name" value="Nucleic acid-binding proteins"/>
    <property type="match status" value="1"/>
</dbReference>
<dbReference type="Proteomes" id="UP000000611">
    <property type="component" value="Plasmid pl26"/>
</dbReference>
<dbReference type="OrthoDB" id="9809878at2"/>
<keyword evidence="5" id="KW-1185">Reference proteome</keyword>
<evidence type="ECO:0000256" key="1">
    <source>
        <dbReference type="ARBA" id="ARBA00023125"/>
    </source>
</evidence>
<organism evidence="4 5">
    <name type="scientific">Borrelia duttonii (strain Ly)</name>
    <dbReference type="NCBI Taxonomy" id="412419"/>
    <lineage>
        <taxon>Bacteria</taxon>
        <taxon>Pseudomonadati</taxon>
        <taxon>Spirochaetota</taxon>
        <taxon>Spirochaetia</taxon>
        <taxon>Spirochaetales</taxon>
        <taxon>Borreliaceae</taxon>
        <taxon>Borrelia</taxon>
    </lineage>
</organism>
<evidence type="ECO:0000256" key="2">
    <source>
        <dbReference type="HAMAP-Rule" id="MF_00984"/>
    </source>
</evidence>
<dbReference type="HAMAP" id="MF_00984">
    <property type="entry name" value="SSB"/>
    <property type="match status" value="1"/>
</dbReference>
<dbReference type="AlphaFoldDB" id="B5RNN8"/>
<comment type="caution">
    <text evidence="2">Lacks conserved residue(s) required for the propagation of feature annotation.</text>
</comment>
<proteinExistence type="inferred from homology"/>
<dbReference type="GO" id="GO:0003697">
    <property type="term" value="F:single-stranded DNA binding"/>
    <property type="evidence" value="ECO:0007669"/>
    <property type="project" value="UniProtKB-UniRule"/>
</dbReference>
<keyword evidence="4" id="KW-0614">Plasmid</keyword>
<dbReference type="PROSITE" id="PS50935">
    <property type="entry name" value="SSB"/>
    <property type="match status" value="1"/>
</dbReference>
<name>B5RNN8_BORDL</name>
<gene>
    <name evidence="4" type="primary">ssb</name>
    <name evidence="4" type="ordered locus">BDU_12006</name>
</gene>
<dbReference type="InterPro" id="IPR000424">
    <property type="entry name" value="Primosome_PriB/ssb"/>
</dbReference>
<evidence type="ECO:0000313" key="5">
    <source>
        <dbReference type="Proteomes" id="UP000000611"/>
    </source>
</evidence>
<reference evidence="4 5" key="1">
    <citation type="journal article" date="2008" name="PLoS Genet.">
        <title>The genome of Borrelia recurrentis, the agent of deadly louse-borne relapsing fever, is a degraded subset of tick-borne Borrelia duttonii.</title>
        <authorList>
            <person name="Lescot M."/>
            <person name="Audic S."/>
            <person name="Robert C."/>
            <person name="Nguyen T.T."/>
            <person name="Blanc G."/>
            <person name="Cutler S.J."/>
            <person name="Wincker P."/>
            <person name="Couloux A."/>
            <person name="Claverie J.-M."/>
            <person name="Raoult D."/>
            <person name="Drancourt M."/>
        </authorList>
    </citation>
    <scope>NUCLEOTIDE SEQUENCE [LARGE SCALE GENOMIC DNA]</scope>
    <source>
        <strain evidence="4 5">Ly</strain>
    </source>
</reference>
<dbReference type="InterPro" id="IPR012340">
    <property type="entry name" value="NA-bd_OB-fold"/>
</dbReference>